<dbReference type="RefSeq" id="XP_005703639.1">
    <property type="nucleotide sequence ID" value="XM_005703582.1"/>
</dbReference>
<keyword evidence="6" id="KW-1133">Transmembrane helix</keyword>
<evidence type="ECO:0000256" key="3">
    <source>
        <dbReference type="ARBA" id="ARBA00022679"/>
    </source>
</evidence>
<dbReference type="EMBL" id="KB454537">
    <property type="protein sequence ID" value="EME27119.1"/>
    <property type="molecule type" value="Genomic_DNA"/>
</dbReference>
<feature type="transmembrane region" description="Helical" evidence="6">
    <location>
        <begin position="312"/>
        <end position="332"/>
    </location>
</feature>
<dbReference type="InterPro" id="IPR000462">
    <property type="entry name" value="CDP-OH_P_trans"/>
</dbReference>
<gene>
    <name evidence="7" type="ORF">Gasu_53390</name>
</gene>
<reference evidence="8" key="1">
    <citation type="journal article" date="2013" name="Science">
        <title>Gene transfer from bacteria and archaea facilitated evolution of an extremophilic eukaryote.</title>
        <authorList>
            <person name="Schonknecht G."/>
            <person name="Chen W.H."/>
            <person name="Ternes C.M."/>
            <person name="Barbier G.G."/>
            <person name="Shrestha R.P."/>
            <person name="Stanke M."/>
            <person name="Brautigam A."/>
            <person name="Baker B.J."/>
            <person name="Banfield J.F."/>
            <person name="Garavito R.M."/>
            <person name="Carr K."/>
            <person name="Wilkerson C."/>
            <person name="Rensing S.A."/>
            <person name="Gagneul D."/>
            <person name="Dickenson N.E."/>
            <person name="Oesterhelt C."/>
            <person name="Lercher M.J."/>
            <person name="Weber A.P."/>
        </authorList>
    </citation>
    <scope>NUCLEOTIDE SEQUENCE [LARGE SCALE GENOMIC DNA]</scope>
    <source>
        <strain evidence="8">074W</strain>
    </source>
</reference>
<name>M2XUM1_GALSU</name>
<comment type="similarity">
    <text evidence="2 5">Belongs to the CDP-alcohol phosphatidyltransferase class-I family.</text>
</comment>
<feature type="transmembrane region" description="Helical" evidence="6">
    <location>
        <begin position="179"/>
        <end position="198"/>
    </location>
</feature>
<keyword evidence="4 6" id="KW-0472">Membrane</keyword>
<feature type="transmembrane region" description="Helical" evidence="6">
    <location>
        <begin position="140"/>
        <end position="159"/>
    </location>
</feature>
<evidence type="ECO:0000256" key="4">
    <source>
        <dbReference type="ARBA" id="ARBA00023136"/>
    </source>
</evidence>
<evidence type="ECO:0000256" key="2">
    <source>
        <dbReference type="ARBA" id="ARBA00010441"/>
    </source>
</evidence>
<sequence length="394" mass="45421">MQLTPQQLKGLDLPCASGKDLSILYRKILSPLYDVEVEKIPSWIAPNLLTLSGLMCTLSNTVMMLYYSPDLVSEAPKRVYLSAAFATFLYMMFDNLDGRQARRTNSSSPLGHLFDHGCDALNVTILGLAVAATLRLGRSFATLFLVWSLGMIPFFFATLEEFFCGSLTLRLINGANEGLMGIIFIFIATCLFGPSLWFQPLNLLGIRLSLQHWILCLSFPLTIPTVLFSCYAIWRHPMRTTIIYRYPFLQSCWITFATFGLYSLAAFCWAYLAKPVFMGHFLLYMATIGLLFFRNMFYFIISHLTHTSFPTFTFLILHLTWLMIIYLSHYITFRGYPYTHALTLHLYFLYHLILVSYEVIQVVRQMSNHLGIYCFRLGKRNSDRNMKHVANKRR</sequence>
<dbReference type="Gramene" id="EME27119">
    <property type="protein sequence ID" value="EME27119"/>
    <property type="gene ID" value="Gasu_53390"/>
</dbReference>
<dbReference type="KEGG" id="gsl:Gasu_53390"/>
<feature type="transmembrane region" description="Helical" evidence="6">
    <location>
        <begin position="278"/>
        <end position="300"/>
    </location>
</feature>
<dbReference type="PANTHER" id="PTHR10414">
    <property type="entry name" value="ETHANOLAMINEPHOSPHOTRANSFERASE"/>
    <property type="match status" value="1"/>
</dbReference>
<evidence type="ECO:0000256" key="5">
    <source>
        <dbReference type="RuleBase" id="RU003750"/>
    </source>
</evidence>
<dbReference type="STRING" id="130081.M2XUM1"/>
<keyword evidence="8" id="KW-1185">Reference proteome</keyword>
<keyword evidence="3 5" id="KW-0808">Transferase</keyword>
<dbReference type="GO" id="GO:0016020">
    <property type="term" value="C:membrane"/>
    <property type="evidence" value="ECO:0007669"/>
    <property type="project" value="UniProtKB-SubCell"/>
</dbReference>
<dbReference type="Proteomes" id="UP000030680">
    <property type="component" value="Unassembled WGS sequence"/>
</dbReference>
<dbReference type="PIRSF" id="PIRSF015665">
    <property type="entry name" value="CHOPT"/>
    <property type="match status" value="1"/>
</dbReference>
<dbReference type="OrthoDB" id="196717at2759"/>
<dbReference type="OMA" id="GMWMYST"/>
<dbReference type="Gene3D" id="1.20.120.1760">
    <property type="match status" value="1"/>
</dbReference>
<dbReference type="InterPro" id="IPR043130">
    <property type="entry name" value="CDP-OH_PTrfase_TM_dom"/>
</dbReference>
<feature type="transmembrane region" description="Helical" evidence="6">
    <location>
        <begin position="338"/>
        <end position="360"/>
    </location>
</feature>
<evidence type="ECO:0000256" key="6">
    <source>
        <dbReference type="SAM" id="Phobius"/>
    </source>
</evidence>
<evidence type="ECO:0000256" key="1">
    <source>
        <dbReference type="ARBA" id="ARBA00004370"/>
    </source>
</evidence>
<evidence type="ECO:0000313" key="7">
    <source>
        <dbReference type="EMBL" id="EME27119.1"/>
    </source>
</evidence>
<accession>M2XUM1</accession>
<dbReference type="eggNOG" id="KOG2877">
    <property type="taxonomic scope" value="Eukaryota"/>
</dbReference>
<evidence type="ECO:0000313" key="8">
    <source>
        <dbReference type="Proteomes" id="UP000030680"/>
    </source>
</evidence>
<keyword evidence="6" id="KW-0812">Transmembrane</keyword>
<organism evidence="7 8">
    <name type="scientific">Galdieria sulphuraria</name>
    <name type="common">Red alga</name>
    <dbReference type="NCBI Taxonomy" id="130081"/>
    <lineage>
        <taxon>Eukaryota</taxon>
        <taxon>Rhodophyta</taxon>
        <taxon>Bangiophyceae</taxon>
        <taxon>Galdieriales</taxon>
        <taxon>Galdieriaceae</taxon>
        <taxon>Galdieria</taxon>
    </lineage>
</organism>
<dbReference type="GeneID" id="17086053"/>
<dbReference type="InterPro" id="IPR014472">
    <property type="entry name" value="CHOPT"/>
</dbReference>
<dbReference type="Pfam" id="PF01066">
    <property type="entry name" value="CDP-OH_P_transf"/>
    <property type="match status" value="1"/>
</dbReference>
<proteinExistence type="inferred from homology"/>
<dbReference type="GO" id="GO:0008654">
    <property type="term" value="P:phospholipid biosynthetic process"/>
    <property type="evidence" value="ECO:0007669"/>
    <property type="project" value="InterPro"/>
</dbReference>
<dbReference type="EC" id="2.7.8.1" evidence="7"/>
<feature type="transmembrane region" description="Helical" evidence="6">
    <location>
        <begin position="210"/>
        <end position="234"/>
    </location>
</feature>
<dbReference type="AlphaFoldDB" id="M2XUM1"/>
<comment type="subcellular location">
    <subcellularLocation>
        <location evidence="1">Membrane</location>
    </subcellularLocation>
</comment>
<protein>
    <submittedName>
        <fullName evidence="7">Ethanolaminephosphotransferase</fullName>
        <ecNumber evidence="7">2.7.8.1</ecNumber>
    </submittedName>
</protein>
<feature type="transmembrane region" description="Helical" evidence="6">
    <location>
        <begin position="246"/>
        <end position="272"/>
    </location>
</feature>
<dbReference type="PROSITE" id="PS00379">
    <property type="entry name" value="CDP_ALCOHOL_P_TRANSF"/>
    <property type="match status" value="1"/>
</dbReference>
<dbReference type="PANTHER" id="PTHR10414:SF37">
    <property type="entry name" value="BB IN A BOXCAR, ISOFORM C"/>
    <property type="match status" value="1"/>
</dbReference>
<dbReference type="GO" id="GO:0004307">
    <property type="term" value="F:ethanolaminephosphotransferase activity"/>
    <property type="evidence" value="ECO:0007669"/>
    <property type="project" value="UniProtKB-EC"/>
</dbReference>
<dbReference type="InterPro" id="IPR048254">
    <property type="entry name" value="CDP_ALCOHOL_P_TRANSF_CS"/>
</dbReference>